<feature type="region of interest" description="Disordered" evidence="1">
    <location>
        <begin position="416"/>
        <end position="497"/>
    </location>
</feature>
<organism evidence="2 3">
    <name type="scientific">Sanghuangporus baumii</name>
    <name type="common">Phellinus baumii</name>
    <dbReference type="NCBI Taxonomy" id="108892"/>
    <lineage>
        <taxon>Eukaryota</taxon>
        <taxon>Fungi</taxon>
        <taxon>Dikarya</taxon>
        <taxon>Basidiomycota</taxon>
        <taxon>Agaricomycotina</taxon>
        <taxon>Agaricomycetes</taxon>
        <taxon>Hymenochaetales</taxon>
        <taxon>Hymenochaetaceae</taxon>
        <taxon>Sanghuangporus</taxon>
    </lineage>
</organism>
<feature type="compositionally biased region" description="Polar residues" evidence="1">
    <location>
        <begin position="12"/>
        <end position="28"/>
    </location>
</feature>
<dbReference type="InterPro" id="IPR014752">
    <property type="entry name" value="Arrestin-like_C"/>
</dbReference>
<feature type="compositionally biased region" description="Low complexity" evidence="1">
    <location>
        <begin position="422"/>
        <end position="438"/>
    </location>
</feature>
<feature type="compositionally biased region" description="Basic and acidic residues" evidence="1">
    <location>
        <begin position="528"/>
        <end position="546"/>
    </location>
</feature>
<dbReference type="Proteomes" id="UP000757232">
    <property type="component" value="Unassembled WGS sequence"/>
</dbReference>
<reference evidence="2" key="1">
    <citation type="submission" date="2016-06" db="EMBL/GenBank/DDBJ databases">
        <title>Draft Genome sequence of the fungus Inonotus baumii.</title>
        <authorList>
            <person name="Zhu H."/>
            <person name="Lin W."/>
        </authorList>
    </citation>
    <scope>NUCLEOTIDE SEQUENCE</scope>
    <source>
        <strain evidence="2">821</strain>
    </source>
</reference>
<protein>
    <recommendedName>
        <fullName evidence="4">Arrestin-like N-terminal domain-containing protein</fullName>
    </recommendedName>
</protein>
<dbReference type="OrthoDB" id="3262423at2759"/>
<evidence type="ECO:0000313" key="2">
    <source>
        <dbReference type="EMBL" id="OCB84660.1"/>
    </source>
</evidence>
<accession>A0A9Q5MYI7</accession>
<comment type="caution">
    <text evidence="2">The sequence shown here is derived from an EMBL/GenBank/DDBJ whole genome shotgun (WGS) entry which is preliminary data.</text>
</comment>
<sequence length="586" mass="64073">MALVLHPRSSPCEGSNTSNENDSSYPYSSKETLDKVSALVDSNGRPVILLKIYRTPQTPASIPIFFENEEITGYVELNLTKPESVEEVVLSVRGILKGLAGHAKVFVEVTEQLWDAHQVDQDLCSGLQTGEAHRVQLKGYFNWPFSLKLPCHIPSKDVNPGGPTGSQRLPPSFSISNSHSNISYEVNITVRGRRNLALSSSFQYVPAMRPPCLASPVGPACNQAMDEDQWEVFQSFSVRGIAFATYSVDVVCTFALPKPLYYTRGASVPCALAIESSDENVLELLGSSRAPFVRLTRHVEDIGSGLETKIAKIWDAIKQPNTFVNCATWSVADVGNEQSQEIKAAIRALQTSLRGDMRSKILIGQICLAPDLTPSFSFAKMTLKYEIQILPFRAAGFVAEDGEKAIFFRTGIKVASAPPMPTSTRPSSTASTPSVSRANSTCRQQPHANLELPRPRPVPASATYPPPRSTGDPSNPACTRRCNRDINDRDRPLPSLPKCANAANSNLNSDSASTSNFGSDCDSLWIHPPERESSLRDERPSSNPDRDSEEESRSAVYSLRRSATAPQTRGPPLPPRAPFPSRQCTR</sequence>
<keyword evidence="3" id="KW-1185">Reference proteome</keyword>
<gene>
    <name evidence="2" type="ORF">A7U60_g8180</name>
</gene>
<evidence type="ECO:0008006" key="4">
    <source>
        <dbReference type="Google" id="ProtNLM"/>
    </source>
</evidence>
<name>A0A9Q5MYI7_SANBA</name>
<dbReference type="AlphaFoldDB" id="A0A9Q5MYI7"/>
<proteinExistence type="predicted"/>
<feature type="compositionally biased region" description="Basic and acidic residues" evidence="1">
    <location>
        <begin position="482"/>
        <end position="492"/>
    </location>
</feature>
<evidence type="ECO:0000256" key="1">
    <source>
        <dbReference type="SAM" id="MobiDB-lite"/>
    </source>
</evidence>
<feature type="region of interest" description="Disordered" evidence="1">
    <location>
        <begin position="523"/>
        <end position="586"/>
    </location>
</feature>
<dbReference type="EMBL" id="LNZH02000214">
    <property type="protein sequence ID" value="OCB84660.1"/>
    <property type="molecule type" value="Genomic_DNA"/>
</dbReference>
<feature type="compositionally biased region" description="Pro residues" evidence="1">
    <location>
        <begin position="569"/>
        <end position="578"/>
    </location>
</feature>
<feature type="region of interest" description="Disordered" evidence="1">
    <location>
        <begin position="1"/>
        <end position="28"/>
    </location>
</feature>
<dbReference type="Gene3D" id="2.60.40.640">
    <property type="match status" value="1"/>
</dbReference>
<evidence type="ECO:0000313" key="3">
    <source>
        <dbReference type="Proteomes" id="UP000757232"/>
    </source>
</evidence>